<proteinExistence type="predicted"/>
<keyword evidence="3" id="KW-1185">Reference proteome</keyword>
<feature type="compositionally biased region" description="Polar residues" evidence="1">
    <location>
        <begin position="154"/>
        <end position="164"/>
    </location>
</feature>
<evidence type="ECO:0000313" key="3">
    <source>
        <dbReference type="Proteomes" id="UP001152759"/>
    </source>
</evidence>
<feature type="region of interest" description="Disordered" evidence="1">
    <location>
        <begin position="94"/>
        <end position="200"/>
    </location>
</feature>
<dbReference type="Proteomes" id="UP001152759">
    <property type="component" value="Chromosome 4"/>
</dbReference>
<gene>
    <name evidence="2" type="ORF">BEMITA_LOCUS7379</name>
</gene>
<dbReference type="EMBL" id="OU963865">
    <property type="protein sequence ID" value="CAH0388467.1"/>
    <property type="molecule type" value="Genomic_DNA"/>
</dbReference>
<feature type="region of interest" description="Disordered" evidence="1">
    <location>
        <begin position="220"/>
        <end position="293"/>
    </location>
</feature>
<feature type="compositionally biased region" description="Low complexity" evidence="1">
    <location>
        <begin position="131"/>
        <end position="143"/>
    </location>
</feature>
<feature type="compositionally biased region" description="Polar residues" evidence="1">
    <location>
        <begin position="190"/>
        <end position="200"/>
    </location>
</feature>
<sequence length="355" mass="38271">MPYSVFHPFPLDSRILWDTAEEDETYSLYQMFEPGFSSTPESQGPAPFEPPAEDFRSLHGAWSRLVLKQIRQLASPVQYRIQNRFQIEVTSPLGGGIVPGRPPPALPGTLHALWPPASIKGSETPQRRRPPSSSATPAAPFPAADRHRFPPPSSRAQPGHSSGNPLPAAPAPPVAAIRPVPRSPPAASASQEEPQQQTSIFSPVTAEELAELSPTPAPEFTLEEERSPNGVQPVPVAKATHPTQAKPTAAFGPPPRRRHGDGRPQRPNAGSPSISRCRAYGATSTCPPTHPKNSRRMLALKQNRSGADSWRTPVVAARAHWAQGSPIVFTGSPALCTPRQRSLWQTTQPTCPSAI</sequence>
<reference evidence="2" key="1">
    <citation type="submission" date="2021-12" db="EMBL/GenBank/DDBJ databases">
        <authorList>
            <person name="King R."/>
        </authorList>
    </citation>
    <scope>NUCLEOTIDE SEQUENCE</scope>
</reference>
<accession>A0A9P0AAN8</accession>
<feature type="compositionally biased region" description="Low complexity" evidence="1">
    <location>
        <begin position="174"/>
        <end position="189"/>
    </location>
</feature>
<evidence type="ECO:0000313" key="2">
    <source>
        <dbReference type="EMBL" id="CAH0388467.1"/>
    </source>
</evidence>
<dbReference type="AlphaFoldDB" id="A0A9P0AAN8"/>
<organism evidence="2 3">
    <name type="scientific">Bemisia tabaci</name>
    <name type="common">Sweetpotato whitefly</name>
    <name type="synonym">Aleurodes tabaci</name>
    <dbReference type="NCBI Taxonomy" id="7038"/>
    <lineage>
        <taxon>Eukaryota</taxon>
        <taxon>Metazoa</taxon>
        <taxon>Ecdysozoa</taxon>
        <taxon>Arthropoda</taxon>
        <taxon>Hexapoda</taxon>
        <taxon>Insecta</taxon>
        <taxon>Pterygota</taxon>
        <taxon>Neoptera</taxon>
        <taxon>Paraneoptera</taxon>
        <taxon>Hemiptera</taxon>
        <taxon>Sternorrhyncha</taxon>
        <taxon>Aleyrodoidea</taxon>
        <taxon>Aleyrodidae</taxon>
        <taxon>Aleyrodinae</taxon>
        <taxon>Bemisia</taxon>
    </lineage>
</organism>
<name>A0A9P0AAN8_BEMTA</name>
<evidence type="ECO:0000256" key="1">
    <source>
        <dbReference type="SAM" id="MobiDB-lite"/>
    </source>
</evidence>
<protein>
    <submittedName>
        <fullName evidence="2">Uncharacterized protein</fullName>
    </submittedName>
</protein>